<accession>A0A9Q0LTV8</accession>
<keyword evidence="3" id="KW-1185">Reference proteome</keyword>
<comment type="caution">
    <text evidence="2">The sequence shown here is derived from an EMBL/GenBank/DDBJ whole genome shotgun (WGS) entry which is preliminary data.</text>
</comment>
<evidence type="ECO:0000313" key="3">
    <source>
        <dbReference type="Proteomes" id="UP001149090"/>
    </source>
</evidence>
<proteinExistence type="predicted"/>
<organism evidence="2 3">
    <name type="scientific">Anaeramoeba ignava</name>
    <name type="common">Anaerobic marine amoeba</name>
    <dbReference type="NCBI Taxonomy" id="1746090"/>
    <lineage>
        <taxon>Eukaryota</taxon>
        <taxon>Metamonada</taxon>
        <taxon>Anaeramoebidae</taxon>
        <taxon>Anaeramoeba</taxon>
    </lineage>
</organism>
<name>A0A9Q0LTV8_ANAIG</name>
<dbReference type="Proteomes" id="UP001149090">
    <property type="component" value="Unassembled WGS sequence"/>
</dbReference>
<gene>
    <name evidence="2" type="ORF">M0811_04570</name>
</gene>
<dbReference type="InterPro" id="IPR036322">
    <property type="entry name" value="WD40_repeat_dom_sf"/>
</dbReference>
<evidence type="ECO:0000256" key="1">
    <source>
        <dbReference type="SAM" id="Coils"/>
    </source>
</evidence>
<evidence type="ECO:0000313" key="2">
    <source>
        <dbReference type="EMBL" id="KAJ5078847.1"/>
    </source>
</evidence>
<protein>
    <submittedName>
        <fullName evidence="2">Uncharacterized protein</fullName>
    </submittedName>
</protein>
<reference evidence="2" key="1">
    <citation type="submission" date="2022-10" db="EMBL/GenBank/DDBJ databases">
        <title>Novel sulphate-reducing endosymbionts in the free-living metamonad Anaeramoeba.</title>
        <authorList>
            <person name="Jerlstrom-Hultqvist J."/>
            <person name="Cepicka I."/>
            <person name="Gallot-Lavallee L."/>
            <person name="Salas-Leiva D."/>
            <person name="Curtis B.A."/>
            <person name="Zahonova K."/>
            <person name="Pipaliya S."/>
            <person name="Dacks J."/>
            <person name="Roger A.J."/>
        </authorList>
    </citation>
    <scope>NUCLEOTIDE SEQUENCE</scope>
    <source>
        <strain evidence="2">BMAN</strain>
    </source>
</reference>
<sequence length="1266" mass="150927">MSFQENLLFIFSSKNNTSIEIPNLNSNSNLIENEKQESIFSSDCFIIEPSNNSSKILHYISWISSSTQITLTETLSINFKQRKIARTQFSFNSLINFRTISFSINEEKNQLSIFLSTFDQIIYRILLTRTFPLEKEDTRDDLFLFANEFQTQSQIFNDSILDLKAINVDEIILSTKKGKISKIQYQIQTESNESTISLFQDLKSPVSNLECDGNHLFIFLLDGTLKIYDLFTKSQIHSINIPKNLLKKKKRQIIEDYQSAMTKNFNEKNQSFFIVHTNFGEGFCFYIFHYDEKDKLNNLDLVQIISSPQTKENQLINFHVIEGLANGKKEFVLMCLFNDLSPQELTTQIVIKTHIINLSHNSNSISNFWNENLLAESNIPQIPSFDEISSFESHILARLFIDILFENENLIQILQKSLLIFLEKYQIFSTEILDGQLSKEELKLEGIKYFTSIIDSIDSNQDFYQKKRYDICTELIEIYLECLQENNLSITVIHNKQTGITFLHKESSLSILISNSNLEIFLKLMENPRFEQNLFNQDQINLSKLLFEIPMIFEENIEEIMNQDLFNFQDPLIKCMNQIQGFIYGSNTTSITHEMREKFKYKFMKILNGIQNPIQVIQDLYNNFTIFPTKTSIETKKEFNSQEKTSALVKFILQRQLENQCWSGIKLLCYLIYFLTFLPNFVEFPKQTQTTKIIQDCFLKPIPELISRLQNKFLQILIEYFWIFQSNQEKFNEKNEGKSILHRWIVFWCDTYNQNSNFLDEAQFNELWTQTLNNLTQIHKENTFGNFLFQNDYPKLSKIIHFIHKYEDESEENSQLSTDLLFLDANFYLKNQKYEQAFSLFMQISEEMKQNEPISNIEKFYHSIIQQFQKENQPLFVEKIAKIAIIESQNPKFQEVFNSIIFTSLMGKKKYEEALVNIFEENNTKILEDKMILITKQLLKDQNFDLLFHFLKTDLFSIFLKALKINNSVIFANQDLENLVEDNFTFKAIMFLYYCQFYMKNFEKAVQILLNFSCRLEKMIEEQFSLNEKINEKQKLLFKYLEDFYVLILSTIDLMKNREGILFKTKDISIFSEIPFEDLNEKNENLIENLNENENLIENENEDLKEFLLKIQNEFVFENQNQNQNQNLRLQILTDSDIKKKWFFFKYLNKIIENERNFNLRNLINPKEILNILFQEFNYNDAFTFSFQFKHLKRIFLKKFFEICKKIEMKIEKEKEKEEENNFQEIFEEYQLFKIDYFDGLEIERFSHLNCLRFFGQRFKLTRNKI</sequence>
<dbReference type="SUPFAM" id="SSF50978">
    <property type="entry name" value="WD40 repeat-like"/>
    <property type="match status" value="1"/>
</dbReference>
<feature type="coiled-coil region" evidence="1">
    <location>
        <begin position="1076"/>
        <end position="1110"/>
    </location>
</feature>
<dbReference type="AlphaFoldDB" id="A0A9Q0LTV8"/>
<dbReference type="EMBL" id="JAPDFW010000044">
    <property type="protein sequence ID" value="KAJ5078847.1"/>
    <property type="molecule type" value="Genomic_DNA"/>
</dbReference>
<keyword evidence="1" id="KW-0175">Coiled coil</keyword>